<dbReference type="Pfam" id="PF24713">
    <property type="entry name" value="TOR1L1_C"/>
    <property type="match status" value="1"/>
</dbReference>
<dbReference type="GO" id="GO:0008017">
    <property type="term" value="F:microtubule binding"/>
    <property type="evidence" value="ECO:0007669"/>
    <property type="project" value="InterPro"/>
</dbReference>
<gene>
    <name evidence="2" type="ORF">I3842_15G144300</name>
</gene>
<organism evidence="2 3">
    <name type="scientific">Carya illinoinensis</name>
    <name type="common">Pecan</name>
    <dbReference type="NCBI Taxonomy" id="32201"/>
    <lineage>
        <taxon>Eukaryota</taxon>
        <taxon>Viridiplantae</taxon>
        <taxon>Streptophyta</taxon>
        <taxon>Embryophyta</taxon>
        <taxon>Tracheophyta</taxon>
        <taxon>Spermatophyta</taxon>
        <taxon>Magnoliopsida</taxon>
        <taxon>eudicotyledons</taxon>
        <taxon>Gunneridae</taxon>
        <taxon>Pentapetalae</taxon>
        <taxon>rosids</taxon>
        <taxon>fabids</taxon>
        <taxon>Fagales</taxon>
        <taxon>Juglandaceae</taxon>
        <taxon>Carya</taxon>
    </lineage>
</organism>
<dbReference type="InterPro" id="IPR033337">
    <property type="entry name" value="TORTIFOLIA1/SINE1-2"/>
</dbReference>
<dbReference type="PANTHER" id="PTHR31355">
    <property type="entry name" value="MICROTUBULE-ASSOCIATED PROTEIN TORTIFOLIA1"/>
    <property type="match status" value="1"/>
</dbReference>
<dbReference type="InterPro" id="IPR034085">
    <property type="entry name" value="TOG"/>
</dbReference>
<name>A0A922AEV0_CARIL</name>
<protein>
    <recommendedName>
        <fullName evidence="1">TOG domain-containing protein</fullName>
    </recommendedName>
</protein>
<dbReference type="SMART" id="SM01349">
    <property type="entry name" value="TOG"/>
    <property type="match status" value="1"/>
</dbReference>
<dbReference type="AlphaFoldDB" id="A0A922AEV0"/>
<dbReference type="EMBL" id="CM031839">
    <property type="protein sequence ID" value="KAG6676286.1"/>
    <property type="molecule type" value="Genomic_DNA"/>
</dbReference>
<accession>A0A922AEV0</accession>
<dbReference type="GO" id="GO:0005874">
    <property type="term" value="C:microtubule"/>
    <property type="evidence" value="ECO:0007669"/>
    <property type="project" value="InterPro"/>
</dbReference>
<dbReference type="InterPro" id="IPR057599">
    <property type="entry name" value="TORTIFOLIA1/TORL1-2_C"/>
</dbReference>
<evidence type="ECO:0000313" key="3">
    <source>
        <dbReference type="Proteomes" id="UP000811246"/>
    </source>
</evidence>
<feature type="domain" description="TOG" evidence="1">
    <location>
        <begin position="54"/>
        <end position="289"/>
    </location>
</feature>
<proteinExistence type="predicted"/>
<dbReference type="Pfam" id="PF24714">
    <property type="entry name" value="TOR1L1_N"/>
    <property type="match status" value="1"/>
</dbReference>
<evidence type="ECO:0000313" key="2">
    <source>
        <dbReference type="EMBL" id="KAG6676275.1"/>
    </source>
</evidence>
<comment type="caution">
    <text evidence="2">The sequence shown here is derived from an EMBL/GenBank/DDBJ whole genome shotgun (WGS) entry which is preliminary data.</text>
</comment>
<dbReference type="InterPro" id="IPR057600">
    <property type="entry name" value="TORTIFOLIA1/SINE1-2_N"/>
</dbReference>
<dbReference type="EMBL" id="CM031839">
    <property type="protein sequence ID" value="KAG6676275.1"/>
    <property type="molecule type" value="Genomic_DNA"/>
</dbReference>
<reference evidence="2" key="1">
    <citation type="submission" date="2021-01" db="EMBL/GenBank/DDBJ databases">
        <authorList>
            <person name="Lovell J.T."/>
            <person name="Bentley N."/>
            <person name="Bhattarai G."/>
            <person name="Jenkins J.W."/>
            <person name="Sreedasyam A."/>
            <person name="Alarcon Y."/>
            <person name="Bock C."/>
            <person name="Boston L."/>
            <person name="Carlson J."/>
            <person name="Cervantes K."/>
            <person name="Clermont K."/>
            <person name="Krom N."/>
            <person name="Kubenka K."/>
            <person name="Mamidi S."/>
            <person name="Mattison C."/>
            <person name="Monteros M."/>
            <person name="Pisani C."/>
            <person name="Plott C."/>
            <person name="Rajasekar S."/>
            <person name="Rhein H.S."/>
            <person name="Rohla C."/>
            <person name="Song M."/>
            <person name="Hilaire R.S."/>
            <person name="Shu S."/>
            <person name="Wells L."/>
            <person name="Wang X."/>
            <person name="Webber J."/>
            <person name="Heerema R.J."/>
            <person name="Klein P."/>
            <person name="Conner P."/>
            <person name="Grauke L."/>
            <person name="Grimwood J."/>
            <person name="Schmutz J."/>
            <person name="Randall J.J."/>
        </authorList>
    </citation>
    <scope>NUCLEOTIDE SEQUENCE</scope>
    <source>
        <tissue evidence="2">Leaf</tissue>
    </source>
</reference>
<sequence>MKTLQQLKARGPNRVNVQQVIFELKHKVVLALNKLADRDTYQIGVDELEKTAECLAPDRIAPFLSCILDTDSEQKSAVRKECIRLMGTLARVHEGLVGPHLGKMVASIVKRLKDPDSVVRDACVETVGVLASKLSNHGGETDGVFVVLVKPLFEALGEQNRQVQSGSALCLARIIDNTHDPPISLLQKMLTRTTKFLKNPHFMAKPAVIELNRSIIQVGGAPTQNILSGAMSGIHEALKNSDWTTRKAASVALGDIAATGGSFLGSFRSSSIRSLESCRFDKVKPVRDAVLQALQYWRGLPGPDTPEPSEAGSSIKENFYGGDYSDITSTCESGWKDVNLKKTGRSSNKGMIPLSSRKACQNYVENKLPKGDNWHIEIAVPKVHNASLAESHIEESEGSSVTKTLERMSTDVTNPQDIGYEYVPMDDKQECSSVSNLTTDNFETKFVTVSHDCLEDGGSVKPIRRTQQFAAEEIIDEPMYSSKMRDRRSLDSTVTESCSQTAHGCCSQMANEMVCIRKQLLEIENKQSNLMDLLQVFTTGIMDSLTSIQSRVVGLEHVVDRLAQDLVHGGKYSDLASSKLVKQSQSVHSPRISTCTPRPSVDIHNRQPSLLSAKGNDVREVSAVARFRSKDMWTNTKVKIDGNPRGKDMQKCSGQGMQNVGCGQIKNANAIFASGSSTNVRQNGFESQNNLWKCVQGFLCEGDLDSAYMEALCSRDELVMVELLDRTGPVLENLSPKTVSDVLRTLASYLLEQRCLNSIIPWLQQIVDLSIIHGPNYLVLSTKARREFLSAIQEAMNMEFSNPVERRTVTQLAMKLHHIWGKLLLMTCTSTFGIKFTFSDFFR</sequence>
<dbReference type="Proteomes" id="UP000811246">
    <property type="component" value="Chromosome 15"/>
</dbReference>
<evidence type="ECO:0000259" key="1">
    <source>
        <dbReference type="SMART" id="SM01349"/>
    </source>
</evidence>
<dbReference type="EMBL" id="CM031839">
    <property type="protein sequence ID" value="KAG6676285.1"/>
    <property type="molecule type" value="Genomic_DNA"/>
</dbReference>
<dbReference type="PANTHER" id="PTHR31355:SF22">
    <property type="entry name" value="TORTIFOLIA1-LIKE PROTEIN 2"/>
    <property type="match status" value="1"/>
</dbReference>